<feature type="region of interest" description="Disordered" evidence="1">
    <location>
        <begin position="94"/>
        <end position="133"/>
    </location>
</feature>
<dbReference type="GO" id="GO:0010089">
    <property type="term" value="P:xylem development"/>
    <property type="evidence" value="ECO:0007669"/>
    <property type="project" value="InterPro"/>
</dbReference>
<name>A0A8D9I486_BRACM</name>
<dbReference type="AlphaFoldDB" id="A0A8D9I486"/>
<evidence type="ECO:0000256" key="1">
    <source>
        <dbReference type="SAM" id="MobiDB-lite"/>
    </source>
</evidence>
<dbReference type="PANTHER" id="PTHR33974:SF26">
    <property type="entry name" value="VASCULAR-RELATED UNKNOWN PROTEIN 4"/>
    <property type="match status" value="1"/>
</dbReference>
<organism evidence="2 3">
    <name type="scientific">Brassica campestris</name>
    <name type="common">Field mustard</name>
    <dbReference type="NCBI Taxonomy" id="3711"/>
    <lineage>
        <taxon>Eukaryota</taxon>
        <taxon>Viridiplantae</taxon>
        <taxon>Streptophyta</taxon>
        <taxon>Embryophyta</taxon>
        <taxon>Tracheophyta</taxon>
        <taxon>Spermatophyta</taxon>
        <taxon>Magnoliopsida</taxon>
        <taxon>eudicotyledons</taxon>
        <taxon>Gunneridae</taxon>
        <taxon>Pentapetalae</taxon>
        <taxon>rosids</taxon>
        <taxon>malvids</taxon>
        <taxon>Brassicales</taxon>
        <taxon>Brassicaceae</taxon>
        <taxon>Brassiceae</taxon>
        <taxon>Brassica</taxon>
    </lineage>
</organism>
<accession>A0A8D9I486</accession>
<dbReference type="EMBL" id="LS974626">
    <property type="protein sequence ID" value="CAG7910022.1"/>
    <property type="molecule type" value="Genomic_DNA"/>
</dbReference>
<evidence type="ECO:0000313" key="3">
    <source>
        <dbReference type="Proteomes" id="UP000694005"/>
    </source>
</evidence>
<dbReference type="PANTHER" id="PTHR33974">
    <property type="entry name" value="VASCULAR-RELATED UNKNOWN PROTEIN 1-RELATED"/>
    <property type="match status" value="1"/>
</dbReference>
<reference evidence="2 3" key="1">
    <citation type="submission" date="2021-07" db="EMBL/GenBank/DDBJ databases">
        <authorList>
            <consortium name="Genoscope - CEA"/>
            <person name="William W."/>
        </authorList>
    </citation>
    <scope>NUCLEOTIDE SEQUENCE [LARGE SCALE GENOMIC DNA]</scope>
</reference>
<protein>
    <submittedName>
        <fullName evidence="2">Uncharacterized protein</fullName>
    </submittedName>
</protein>
<dbReference type="Gramene" id="A10p12680.2_BraZ1">
    <property type="protein sequence ID" value="A10p12680.2_BraZ1.CDS"/>
    <property type="gene ID" value="A10g12680.2_BraZ1"/>
</dbReference>
<sequence>MFHLSLPNNKLKRSYFFSSKFFMESSMNKAFMTSKHETATFSSDQTPEESSWTMYFEDIFESSSSIVDVGEFSSSSVSDAMSFVATKKTLHVSKQEASNSSNKFKTKRTGNREIPFGRHHDLEDTASSPSRSPNVYSMMTSLDDNTRHGGGVVGENTNNVRNTGFNFFSFQTHFHETVARVGVEAAPPSDPGFNLLNLHVVVCFEALDYPILGDVSLLAAFLVRARASSVGLCRFNGLHPDLVVYGHVVVVPDLSLSSAVSLSGIFLVRL</sequence>
<evidence type="ECO:0000313" key="2">
    <source>
        <dbReference type="EMBL" id="CAG7910022.1"/>
    </source>
</evidence>
<gene>
    <name evidence="2" type="ORF">BRAPAZ1V2_A10P12680.2</name>
</gene>
<dbReference type="InterPro" id="IPR039280">
    <property type="entry name" value="VUP"/>
</dbReference>
<proteinExistence type="predicted"/>
<dbReference type="Proteomes" id="UP000694005">
    <property type="component" value="Chromosome A10"/>
</dbReference>